<organism evidence="2 3">
    <name type="scientific">Streptomyces nigrescens</name>
    <dbReference type="NCBI Taxonomy" id="1920"/>
    <lineage>
        <taxon>Bacteria</taxon>
        <taxon>Bacillati</taxon>
        <taxon>Actinomycetota</taxon>
        <taxon>Actinomycetes</taxon>
        <taxon>Kitasatosporales</taxon>
        <taxon>Streptomycetaceae</taxon>
        <taxon>Streptomyces</taxon>
    </lineage>
</organism>
<dbReference type="Proteomes" id="UP001210169">
    <property type="component" value="Chromosome"/>
</dbReference>
<dbReference type="SUPFAM" id="SSF160631">
    <property type="entry name" value="SMI1/KNR4-like"/>
    <property type="match status" value="1"/>
</dbReference>
<sequence>MVAAMIPGKETKAREQSMVEQAVRPIVEALVANAPSGWTHAVLHCRAGRGGTSATGGYTPPRDRWNTGVPNPYRELMALAETLRKDRGWEPVSLEFRCRPSGEYRFVAFHDAITRVTGMGSGFQVVLDPDYRLSQPGLQQEPGTAAPAGDPETAVARFRAYLERRAAILGHRDELPPPATAAALDEAERRLGRRLPADLRALYTIADGDGIDYENRYLFQGNAWLSLKSLVAEHTDWSAGERPWYGWDLEWDAVVFDTTPADTVRRCGAHPGWLRFATSEDGNFLAIDTDPARNGRPGQLIRTGRDYDEGPAYLADSVTALLGHYLELLDQGAYERHGDHLSLLEPAGDPAPRQIIGEIPDEVPPTLQAIHINNASALVDLAPLTAAPHLRRLHLNRSTTADLTPVRELPVESLRITLDDGNLTPLAGHPHLTSLDLTTTVPTDLAPLRTIPHLRGLDLSRADAPDPTVLADLTELRYLALTGRQWTTLLDKGEVPPSLTAARLADEDATLDDALAWAARLGLPTENAFRATGSFKSASG</sequence>
<accession>A0ABY7JET7</accession>
<dbReference type="GeneID" id="301336826"/>
<reference evidence="2 3" key="1">
    <citation type="submission" date="2022-12" db="EMBL/GenBank/DDBJ databases">
        <authorList>
            <person name="Ruckert C."/>
            <person name="Busche T."/>
            <person name="Kalinowski J."/>
            <person name="Wittmann C."/>
        </authorList>
    </citation>
    <scope>NUCLEOTIDE SEQUENCE [LARGE SCALE GENOMIC DNA]</scope>
    <source>
        <strain evidence="2 3">DSM 40276</strain>
    </source>
</reference>
<dbReference type="Pfam" id="PF09346">
    <property type="entry name" value="SMI1_KNR4"/>
    <property type="match status" value="1"/>
</dbReference>
<name>A0ABY7JET7_STRNI</name>
<dbReference type="EMBL" id="CP114203">
    <property type="protein sequence ID" value="WAU09900.1"/>
    <property type="molecule type" value="Genomic_DNA"/>
</dbReference>
<dbReference type="SUPFAM" id="SSF52058">
    <property type="entry name" value="L domain-like"/>
    <property type="match status" value="1"/>
</dbReference>
<feature type="domain" description="Knr4/Smi1-like" evidence="1">
    <location>
        <begin position="178"/>
        <end position="328"/>
    </location>
</feature>
<dbReference type="InterPro" id="IPR032675">
    <property type="entry name" value="LRR_dom_sf"/>
</dbReference>
<dbReference type="InterPro" id="IPR051873">
    <property type="entry name" value="KNR4/SMI1_regulator"/>
</dbReference>
<protein>
    <submittedName>
        <fullName evidence="2">SMI1/KNR4 family protein</fullName>
    </submittedName>
</protein>
<evidence type="ECO:0000313" key="3">
    <source>
        <dbReference type="Proteomes" id="UP001210169"/>
    </source>
</evidence>
<evidence type="ECO:0000259" key="1">
    <source>
        <dbReference type="SMART" id="SM00860"/>
    </source>
</evidence>
<dbReference type="PANTHER" id="PTHR47432:SF1">
    <property type="entry name" value="CELL WALL ASSEMBLY REGULATOR SMI1"/>
    <property type="match status" value="1"/>
</dbReference>
<dbReference type="PANTHER" id="PTHR47432">
    <property type="entry name" value="CELL WALL ASSEMBLY REGULATOR SMI1"/>
    <property type="match status" value="1"/>
</dbReference>
<dbReference type="InterPro" id="IPR037883">
    <property type="entry name" value="Knr4/Smi1-like_sf"/>
</dbReference>
<dbReference type="RefSeq" id="WP_277413379.1">
    <property type="nucleotide sequence ID" value="NZ_CP114203.1"/>
</dbReference>
<dbReference type="Gene3D" id="3.80.10.10">
    <property type="entry name" value="Ribonuclease Inhibitor"/>
    <property type="match status" value="1"/>
</dbReference>
<keyword evidence="3" id="KW-1185">Reference proteome</keyword>
<proteinExistence type="predicted"/>
<dbReference type="InterPro" id="IPR018958">
    <property type="entry name" value="Knr4/Smi1-like_dom"/>
</dbReference>
<dbReference type="SMART" id="SM00860">
    <property type="entry name" value="SMI1_KNR4"/>
    <property type="match status" value="1"/>
</dbReference>
<gene>
    <name evidence="2" type="ORF">STRNI_007684</name>
</gene>
<evidence type="ECO:0000313" key="2">
    <source>
        <dbReference type="EMBL" id="WAU09900.1"/>
    </source>
</evidence>